<protein>
    <submittedName>
        <fullName evidence="1">Uncharacterized protein</fullName>
    </submittedName>
</protein>
<accession>A0ACC7NUC1</accession>
<name>A0ACC7NUC1_9BACL</name>
<keyword evidence="2" id="KW-1185">Reference proteome</keyword>
<evidence type="ECO:0000313" key="1">
    <source>
        <dbReference type="EMBL" id="MFM9327639.1"/>
    </source>
</evidence>
<sequence>MRQKRARRHSSLRRMAPRSLVLSSLCMTFTVLALDAVVHPTYSQYSSVHSISGTLSAGAVFPAVYGMASKAGPGCTFIPANLGEPEAVSVSVYEPGLLDGYPSLPVYCSDTPILPPASVTESVYTNDLPVSEFPSPSQIPEGA</sequence>
<comment type="caution">
    <text evidence="1">The sequence shown here is derived from an EMBL/GenBank/DDBJ whole genome shotgun (WGS) entry which is preliminary data.</text>
</comment>
<organism evidence="1 2">
    <name type="scientific">Paenibacillus mesotrionivorans</name>
    <dbReference type="NCBI Taxonomy" id="3160968"/>
    <lineage>
        <taxon>Bacteria</taxon>
        <taxon>Bacillati</taxon>
        <taxon>Bacillota</taxon>
        <taxon>Bacilli</taxon>
        <taxon>Bacillales</taxon>
        <taxon>Paenibacillaceae</taxon>
        <taxon>Paenibacillus</taxon>
    </lineage>
</organism>
<evidence type="ECO:0000313" key="2">
    <source>
        <dbReference type="Proteomes" id="UP001631969"/>
    </source>
</evidence>
<gene>
    <name evidence="1" type="ORF">ACI1P1_04910</name>
</gene>
<proteinExistence type="predicted"/>
<dbReference type="Proteomes" id="UP001631969">
    <property type="component" value="Unassembled WGS sequence"/>
</dbReference>
<dbReference type="EMBL" id="JBJURJ010000003">
    <property type="protein sequence ID" value="MFM9327639.1"/>
    <property type="molecule type" value="Genomic_DNA"/>
</dbReference>
<reference evidence="1" key="1">
    <citation type="submission" date="2024-12" db="EMBL/GenBank/DDBJ databases">
        <authorList>
            <person name="Wu N."/>
        </authorList>
    </citation>
    <scope>NUCLEOTIDE SEQUENCE</scope>
    <source>
        <strain evidence="1">P15</strain>
    </source>
</reference>